<dbReference type="EMBL" id="LT960614">
    <property type="protein sequence ID" value="SON53576.1"/>
    <property type="molecule type" value="Genomic_DNA"/>
</dbReference>
<dbReference type="Pfam" id="PF11684">
    <property type="entry name" value="DUF3280"/>
    <property type="match status" value="1"/>
</dbReference>
<dbReference type="AlphaFoldDB" id="A0A2C9D002"/>
<dbReference type="RefSeq" id="WP_099553267.1">
    <property type="nucleotide sequence ID" value="NZ_LT960614.1"/>
</dbReference>
<evidence type="ECO:0000256" key="1">
    <source>
        <dbReference type="SAM" id="SignalP"/>
    </source>
</evidence>
<protein>
    <recommendedName>
        <fullName evidence="4">DUF2380 domain-containing protein</fullName>
    </recommendedName>
</protein>
<evidence type="ECO:0000313" key="3">
    <source>
        <dbReference type="Proteomes" id="UP000223606"/>
    </source>
</evidence>
<reference evidence="3" key="1">
    <citation type="submission" date="2017-09" db="EMBL/GenBank/DDBJ databases">
        <title>Genome sequence of Nannocystis excedens DSM 71.</title>
        <authorList>
            <person name="Blom J."/>
        </authorList>
    </citation>
    <scope>NUCLEOTIDE SEQUENCE [LARGE SCALE GENOMIC DNA]</scope>
    <source>
        <strain evidence="3">type strain: E19</strain>
    </source>
</reference>
<dbReference type="InterPro" id="IPR021698">
    <property type="entry name" value="DUF3280"/>
</dbReference>
<sequence>MQTKPARHYFRPVPGRGASILVLAAAALLPASLPSHAEEARPLKIAVFDFELDDRSAGAGIRTADAMDEDNLRKATEEAKRILADSGRYDVVDTATAEDGIAAAGGIKSCNGCEAAAARQLGADQSMAGLIARVSRTEYTLQVVVRDADTGQMEANHFSGLRMGANYAWPRGAKALMNKVVPAPPQQK</sequence>
<evidence type="ECO:0000313" key="2">
    <source>
        <dbReference type="EMBL" id="SON53576.1"/>
    </source>
</evidence>
<gene>
    <name evidence="2" type="ORF">HDIA_0035</name>
</gene>
<keyword evidence="1" id="KW-0732">Signal</keyword>
<proteinExistence type="predicted"/>
<dbReference type="KEGG" id="hdi:HDIA_0035"/>
<evidence type="ECO:0008006" key="4">
    <source>
        <dbReference type="Google" id="ProtNLM"/>
    </source>
</evidence>
<keyword evidence="3" id="KW-1185">Reference proteome</keyword>
<feature type="chain" id="PRO_5012226059" description="DUF2380 domain-containing protein" evidence="1">
    <location>
        <begin position="38"/>
        <end position="188"/>
    </location>
</feature>
<name>A0A2C9D002_9HYPH</name>
<accession>A0A2C9D002</accession>
<dbReference type="Proteomes" id="UP000223606">
    <property type="component" value="Chromosome 1"/>
</dbReference>
<dbReference type="OrthoDB" id="8442682at2"/>
<feature type="signal peptide" evidence="1">
    <location>
        <begin position="1"/>
        <end position="37"/>
    </location>
</feature>
<organism evidence="2 3">
    <name type="scientific">Hartmannibacter diazotrophicus</name>
    <dbReference type="NCBI Taxonomy" id="1482074"/>
    <lineage>
        <taxon>Bacteria</taxon>
        <taxon>Pseudomonadati</taxon>
        <taxon>Pseudomonadota</taxon>
        <taxon>Alphaproteobacteria</taxon>
        <taxon>Hyphomicrobiales</taxon>
        <taxon>Pleomorphomonadaceae</taxon>
        <taxon>Hartmannibacter</taxon>
    </lineage>
</organism>